<dbReference type="Gene3D" id="3.40.50.1460">
    <property type="match status" value="1"/>
</dbReference>
<evidence type="ECO:0000313" key="3">
    <source>
        <dbReference type="EMBL" id="KAF2849804.1"/>
    </source>
</evidence>
<dbReference type="EMBL" id="MU006310">
    <property type="protein sequence ID" value="KAF2849804.1"/>
    <property type="molecule type" value="Genomic_DNA"/>
</dbReference>
<dbReference type="GO" id="GO:0004197">
    <property type="term" value="F:cysteine-type endopeptidase activity"/>
    <property type="evidence" value="ECO:0007669"/>
    <property type="project" value="InterPro"/>
</dbReference>
<dbReference type="Proteomes" id="UP000799423">
    <property type="component" value="Unassembled WGS sequence"/>
</dbReference>
<name>A0A6A7B3L5_9PLEO</name>
<dbReference type="OrthoDB" id="3223806at2759"/>
<organism evidence="3 4">
    <name type="scientific">Plenodomus tracheiphilus IPT5</name>
    <dbReference type="NCBI Taxonomy" id="1408161"/>
    <lineage>
        <taxon>Eukaryota</taxon>
        <taxon>Fungi</taxon>
        <taxon>Dikarya</taxon>
        <taxon>Ascomycota</taxon>
        <taxon>Pezizomycotina</taxon>
        <taxon>Dothideomycetes</taxon>
        <taxon>Pleosporomycetidae</taxon>
        <taxon>Pleosporales</taxon>
        <taxon>Pleosporineae</taxon>
        <taxon>Leptosphaeriaceae</taxon>
        <taxon>Plenodomus</taxon>
    </lineage>
</organism>
<feature type="non-terminal residue" evidence="3">
    <location>
        <position position="346"/>
    </location>
</feature>
<evidence type="ECO:0000259" key="2">
    <source>
        <dbReference type="Pfam" id="PF00656"/>
    </source>
</evidence>
<dbReference type="PANTHER" id="PTHR48104:SF30">
    <property type="entry name" value="METACASPASE-1"/>
    <property type="match status" value="1"/>
</dbReference>
<reference evidence="3" key="1">
    <citation type="submission" date="2020-01" db="EMBL/GenBank/DDBJ databases">
        <authorList>
            <consortium name="DOE Joint Genome Institute"/>
            <person name="Haridas S."/>
            <person name="Albert R."/>
            <person name="Binder M."/>
            <person name="Bloem J."/>
            <person name="Labutti K."/>
            <person name="Salamov A."/>
            <person name="Andreopoulos B."/>
            <person name="Baker S.E."/>
            <person name="Barry K."/>
            <person name="Bills G."/>
            <person name="Bluhm B.H."/>
            <person name="Cannon C."/>
            <person name="Castanera R."/>
            <person name="Culley D.E."/>
            <person name="Daum C."/>
            <person name="Ezra D."/>
            <person name="Gonzalez J.B."/>
            <person name="Henrissat B."/>
            <person name="Kuo A."/>
            <person name="Liang C."/>
            <person name="Lipzen A."/>
            <person name="Lutzoni F."/>
            <person name="Magnuson J."/>
            <person name="Mondo S."/>
            <person name="Nolan M."/>
            <person name="Ohm R."/>
            <person name="Pangilinan J."/>
            <person name="Park H.-J."/>
            <person name="Ramirez L."/>
            <person name="Alfaro M."/>
            <person name="Sun H."/>
            <person name="Tritt A."/>
            <person name="Yoshinaga Y."/>
            <person name="Zwiers L.-H."/>
            <person name="Turgeon B.G."/>
            <person name="Goodwin S.B."/>
            <person name="Spatafora J.W."/>
            <person name="Crous P.W."/>
            <person name="Grigoriev I.V."/>
        </authorList>
    </citation>
    <scope>NUCLEOTIDE SEQUENCE</scope>
    <source>
        <strain evidence="3">IPT5</strain>
    </source>
</reference>
<dbReference type="InterPro" id="IPR011600">
    <property type="entry name" value="Pept_C14_caspase"/>
</dbReference>
<comment type="similarity">
    <text evidence="1">Belongs to the peptidase C14B family.</text>
</comment>
<gene>
    <name evidence="3" type="ORF">T440DRAFT_426458</name>
</gene>
<evidence type="ECO:0000313" key="4">
    <source>
        <dbReference type="Proteomes" id="UP000799423"/>
    </source>
</evidence>
<sequence length="346" mass="38426">MTHWAILVGVIYYGPHRIEDNKLKGCVADVEDMEEFLKLRMAPDKIFKLTSSHPMEGTGQPPEGPRERASAGNFRYYLRHVINSGEEGDNVYIHYSGHGGKALEDIRLNFYASTKGQSQLTGEIVANHVKEMVDKKMHVTVAFDCCFSAATKRGSAHGLRFSNYIEPVEGSDGILENVESAYSEFRNSRVIPQWITNPQSYTIFCACTPSQKANEVSDTDLGSCETSDPEHLPVARRPSERGALSYLLLKALKQFRETGIAVTDGSLFEHLRARFHARIPDQTPVFYGSKRTSFFTNNSSLPSDKITAISKKDGKIILRKGSAHGVQLGDKYALFPLGDSAKASDR</sequence>
<accession>A0A6A7B3L5</accession>
<proteinExistence type="inferred from homology"/>
<feature type="domain" description="Peptidase C14 caspase" evidence="2">
    <location>
        <begin position="3"/>
        <end position="292"/>
    </location>
</feature>
<evidence type="ECO:0000256" key="1">
    <source>
        <dbReference type="ARBA" id="ARBA00009005"/>
    </source>
</evidence>
<dbReference type="PANTHER" id="PTHR48104">
    <property type="entry name" value="METACASPASE-4"/>
    <property type="match status" value="1"/>
</dbReference>
<dbReference type="Pfam" id="PF00656">
    <property type="entry name" value="Peptidase_C14"/>
    <property type="match status" value="1"/>
</dbReference>
<dbReference type="GO" id="GO:0006508">
    <property type="term" value="P:proteolysis"/>
    <property type="evidence" value="ECO:0007669"/>
    <property type="project" value="InterPro"/>
</dbReference>
<protein>
    <recommendedName>
        <fullName evidence="2">Peptidase C14 caspase domain-containing protein</fullName>
    </recommendedName>
</protein>
<dbReference type="InterPro" id="IPR050452">
    <property type="entry name" value="Metacaspase"/>
</dbReference>
<dbReference type="AlphaFoldDB" id="A0A6A7B3L5"/>
<keyword evidence="4" id="KW-1185">Reference proteome</keyword>
<dbReference type="GO" id="GO:0005737">
    <property type="term" value="C:cytoplasm"/>
    <property type="evidence" value="ECO:0007669"/>
    <property type="project" value="TreeGrafter"/>
</dbReference>